<dbReference type="GO" id="GO:0019005">
    <property type="term" value="C:SCF ubiquitin ligase complex"/>
    <property type="evidence" value="ECO:0007669"/>
    <property type="project" value="TreeGrafter"/>
</dbReference>
<dbReference type="InterPro" id="IPR006553">
    <property type="entry name" value="Leu-rich_rpt_Cys-con_subtyp"/>
</dbReference>
<dbReference type="EMBL" id="CAJHUC010001676">
    <property type="protein sequence ID" value="CAD7701986.1"/>
    <property type="molecule type" value="Genomic_DNA"/>
</dbReference>
<name>A0A8S1J6Y2_9CHLO</name>
<dbReference type="PANTHER" id="PTHR13318">
    <property type="entry name" value="PARTNER OF PAIRED, ISOFORM B-RELATED"/>
    <property type="match status" value="1"/>
</dbReference>
<comment type="caution">
    <text evidence="3">The sequence shown here is derived from an EMBL/GenBank/DDBJ whole genome shotgun (WGS) entry which is preliminary data.</text>
</comment>
<sequence>MMVDWGVLPYDILDNVKTILKQQLGATSLVVRSLRLVNRHWSRWATESAEHLTLAMGAPLQELVDALVGKFIGVKALGFSFRCGEFGGMAQKDLALLARLPRLTWLDVGGCDVTDSDMDSLGRMTNLMHLDLSWCRRMTDSGVAHLAMLPSLSHLNLKGCALVTSKGLRHIAGPKLLTHLGLRSCRVSDDGMMHVGALTALTCLELDCSRLTDEGLGQLGKLSRLKHLSLWGEGCCGGSGLKWAEGLQGLKHLDLHGCQGVTNRGLECVGKLLALRFLDVRNCRHVTGAGIGRLPKSLCIAGPKSTDWRRNEIGMDDSDLEEYYEDNSRACHLHY</sequence>
<evidence type="ECO:0000259" key="2">
    <source>
        <dbReference type="Pfam" id="PF25372"/>
    </source>
</evidence>
<protein>
    <recommendedName>
        <fullName evidence="2">F-box/LRR-repeat protein 15-like leucin rich repeat domain-containing protein</fullName>
    </recommendedName>
</protein>
<dbReference type="Proteomes" id="UP000708148">
    <property type="component" value="Unassembled WGS sequence"/>
</dbReference>
<proteinExistence type="predicted"/>
<dbReference type="Pfam" id="PF13516">
    <property type="entry name" value="LRR_6"/>
    <property type="match status" value="2"/>
</dbReference>
<gene>
    <name evidence="3" type="ORF">OSTQU699_LOCUS7343</name>
</gene>
<dbReference type="InterPro" id="IPR001611">
    <property type="entry name" value="Leu-rich_rpt"/>
</dbReference>
<organism evidence="3 4">
    <name type="scientific">Ostreobium quekettii</name>
    <dbReference type="NCBI Taxonomy" id="121088"/>
    <lineage>
        <taxon>Eukaryota</taxon>
        <taxon>Viridiplantae</taxon>
        <taxon>Chlorophyta</taxon>
        <taxon>core chlorophytes</taxon>
        <taxon>Ulvophyceae</taxon>
        <taxon>TCBD clade</taxon>
        <taxon>Bryopsidales</taxon>
        <taxon>Ostreobineae</taxon>
        <taxon>Ostreobiaceae</taxon>
        <taxon>Ostreobium</taxon>
    </lineage>
</organism>
<evidence type="ECO:0000256" key="1">
    <source>
        <dbReference type="ARBA" id="ARBA00004430"/>
    </source>
</evidence>
<comment type="subcellular location">
    <subcellularLocation>
        <location evidence="1">Cytoplasm</location>
        <location evidence="1">Cytoskeleton</location>
        <location evidence="1">Cilium axoneme</location>
    </subcellularLocation>
</comment>
<dbReference type="GO" id="GO:0005930">
    <property type="term" value="C:axoneme"/>
    <property type="evidence" value="ECO:0007669"/>
    <property type="project" value="UniProtKB-SubCell"/>
</dbReference>
<feature type="domain" description="F-box/LRR-repeat protein 15-like leucin rich repeat" evidence="2">
    <location>
        <begin position="89"/>
        <end position="146"/>
    </location>
</feature>
<dbReference type="GO" id="GO:0031146">
    <property type="term" value="P:SCF-dependent proteasomal ubiquitin-dependent protein catabolic process"/>
    <property type="evidence" value="ECO:0007669"/>
    <property type="project" value="TreeGrafter"/>
</dbReference>
<evidence type="ECO:0000313" key="3">
    <source>
        <dbReference type="EMBL" id="CAD7701986.1"/>
    </source>
</evidence>
<dbReference type="InterPro" id="IPR032675">
    <property type="entry name" value="LRR_dom_sf"/>
</dbReference>
<dbReference type="SUPFAM" id="SSF52047">
    <property type="entry name" value="RNI-like"/>
    <property type="match status" value="1"/>
</dbReference>
<dbReference type="InterPro" id="IPR057207">
    <property type="entry name" value="FBXL15_LRR"/>
</dbReference>
<accession>A0A8S1J6Y2</accession>
<dbReference type="Gene3D" id="3.80.10.10">
    <property type="entry name" value="Ribonuclease Inhibitor"/>
    <property type="match status" value="3"/>
</dbReference>
<keyword evidence="4" id="KW-1185">Reference proteome</keyword>
<dbReference type="AlphaFoldDB" id="A0A8S1J6Y2"/>
<dbReference type="PANTHER" id="PTHR13318:SF190">
    <property type="entry name" value="PARTNER OF PAIRED, ISOFORM B"/>
    <property type="match status" value="1"/>
</dbReference>
<reference evidence="3" key="1">
    <citation type="submission" date="2020-12" db="EMBL/GenBank/DDBJ databases">
        <authorList>
            <person name="Iha C."/>
        </authorList>
    </citation>
    <scope>NUCLEOTIDE SEQUENCE</scope>
</reference>
<dbReference type="Pfam" id="PF25372">
    <property type="entry name" value="DUF7885"/>
    <property type="match status" value="1"/>
</dbReference>
<dbReference type="OrthoDB" id="10257471at2759"/>
<dbReference type="SMART" id="SM00367">
    <property type="entry name" value="LRR_CC"/>
    <property type="match status" value="6"/>
</dbReference>
<evidence type="ECO:0000313" key="4">
    <source>
        <dbReference type="Proteomes" id="UP000708148"/>
    </source>
</evidence>